<dbReference type="EMBL" id="JAACXV010007731">
    <property type="protein sequence ID" value="KAF7276283.1"/>
    <property type="molecule type" value="Genomic_DNA"/>
</dbReference>
<protein>
    <submittedName>
        <fullName evidence="2">Uncharacterized protein</fullName>
    </submittedName>
</protein>
<evidence type="ECO:0000256" key="1">
    <source>
        <dbReference type="SAM" id="MobiDB-lite"/>
    </source>
</evidence>
<accession>A0A834MA28</accession>
<dbReference type="AlphaFoldDB" id="A0A834MA28"/>
<feature type="region of interest" description="Disordered" evidence="1">
    <location>
        <begin position="61"/>
        <end position="85"/>
    </location>
</feature>
<dbReference type="Proteomes" id="UP000625711">
    <property type="component" value="Unassembled WGS sequence"/>
</dbReference>
<evidence type="ECO:0000313" key="2">
    <source>
        <dbReference type="EMBL" id="KAF7276283.1"/>
    </source>
</evidence>
<comment type="caution">
    <text evidence="2">The sequence shown here is derived from an EMBL/GenBank/DDBJ whole genome shotgun (WGS) entry which is preliminary data.</text>
</comment>
<proteinExistence type="predicted"/>
<sequence length="85" mass="9615">MGVYSTSTSFDKYVLRYLKITLSNASPSYLLQQWISVPFPGSNFRADTIARNGLMARHARKLEPPDPTANFPKVNRVPDPPTKYI</sequence>
<name>A0A834MA28_RHYFE</name>
<organism evidence="2 3">
    <name type="scientific">Rhynchophorus ferrugineus</name>
    <name type="common">Red palm weevil</name>
    <name type="synonym">Curculio ferrugineus</name>
    <dbReference type="NCBI Taxonomy" id="354439"/>
    <lineage>
        <taxon>Eukaryota</taxon>
        <taxon>Metazoa</taxon>
        <taxon>Ecdysozoa</taxon>
        <taxon>Arthropoda</taxon>
        <taxon>Hexapoda</taxon>
        <taxon>Insecta</taxon>
        <taxon>Pterygota</taxon>
        <taxon>Neoptera</taxon>
        <taxon>Endopterygota</taxon>
        <taxon>Coleoptera</taxon>
        <taxon>Polyphaga</taxon>
        <taxon>Cucujiformia</taxon>
        <taxon>Curculionidae</taxon>
        <taxon>Dryophthorinae</taxon>
        <taxon>Rhynchophorus</taxon>
    </lineage>
</organism>
<keyword evidence="3" id="KW-1185">Reference proteome</keyword>
<gene>
    <name evidence="2" type="ORF">GWI33_010705</name>
</gene>
<reference evidence="2" key="1">
    <citation type="submission" date="2020-08" db="EMBL/GenBank/DDBJ databases">
        <title>Genome sequencing and assembly of the red palm weevil Rhynchophorus ferrugineus.</title>
        <authorList>
            <person name="Dias G.B."/>
            <person name="Bergman C.M."/>
            <person name="Manee M."/>
        </authorList>
    </citation>
    <scope>NUCLEOTIDE SEQUENCE</scope>
    <source>
        <strain evidence="2">AA-2017</strain>
        <tissue evidence="2">Whole larva</tissue>
    </source>
</reference>
<evidence type="ECO:0000313" key="3">
    <source>
        <dbReference type="Proteomes" id="UP000625711"/>
    </source>
</evidence>